<proteinExistence type="predicted"/>
<evidence type="ECO:0000313" key="2">
    <source>
        <dbReference type="Proteomes" id="UP000236447"/>
    </source>
</evidence>
<evidence type="ECO:0000313" key="1">
    <source>
        <dbReference type="EMBL" id="AUQ99344.1"/>
    </source>
</evidence>
<sequence>MKLLKSPEPLAFGVGVSKTLGGFWVQIGPWLIVV</sequence>
<reference evidence="1 2" key="1">
    <citation type="journal article" date="2017" name="Front. Microbiol.">
        <title>Phaeobacter piscinae sp. nov., a species of the Roseobacter group and potential aquaculture probiont.</title>
        <authorList>
            <person name="Sonnenschein E.C."/>
            <person name="Phippen C.B.W."/>
            <person name="Nielsen K.F."/>
            <person name="Mateiu R.V."/>
            <person name="Melchiorsen J."/>
            <person name="Gram L."/>
            <person name="Overmann J."/>
            <person name="Freese H.M."/>
        </authorList>
    </citation>
    <scope>NUCLEOTIDE SEQUENCE [LARGE SCALE GENOMIC DNA]</scope>
    <source>
        <strain evidence="1 2">P88</strain>
    </source>
</reference>
<organism evidence="1 2">
    <name type="scientific">Phaeobacter inhibens</name>
    <dbReference type="NCBI Taxonomy" id="221822"/>
    <lineage>
        <taxon>Bacteria</taxon>
        <taxon>Pseudomonadati</taxon>
        <taxon>Pseudomonadota</taxon>
        <taxon>Alphaproteobacteria</taxon>
        <taxon>Rhodobacterales</taxon>
        <taxon>Roseobacteraceae</taxon>
        <taxon>Phaeobacter</taxon>
    </lineage>
</organism>
<dbReference type="AlphaFoldDB" id="A0A2I7K9Q4"/>
<accession>A0A2I7K9Q4</accession>
<dbReference type="EMBL" id="CP010725">
    <property type="protein sequence ID" value="AUQ99344.1"/>
    <property type="molecule type" value="Genomic_DNA"/>
</dbReference>
<dbReference type="Proteomes" id="UP000236447">
    <property type="component" value="Chromosome"/>
</dbReference>
<name>A0A2I7K9Q4_9RHOB</name>
<protein>
    <submittedName>
        <fullName evidence="1">Uncharacterized protein</fullName>
    </submittedName>
</protein>
<gene>
    <name evidence="1" type="ORF">PhaeoP88_01974</name>
</gene>
<reference evidence="1 2" key="2">
    <citation type="journal article" date="2017" name="Genome Biol. Evol.">
        <title>Trajectories and Drivers of Genome Evolution in Surface-Associated Marine Phaeobacter.</title>
        <authorList>
            <person name="Freese H.M."/>
            <person name="Sikorski J."/>
            <person name="Bunk B."/>
            <person name="Scheuner C."/>
            <person name="Meier-Kolthoff J.P."/>
            <person name="Sproer C."/>
            <person name="Gram L."/>
            <person name="Overmann J."/>
        </authorList>
    </citation>
    <scope>NUCLEOTIDE SEQUENCE [LARGE SCALE GENOMIC DNA]</scope>
    <source>
        <strain evidence="1 2">P88</strain>
    </source>
</reference>